<dbReference type="SMART" id="SM00367">
    <property type="entry name" value="LRR_CC"/>
    <property type="match status" value="4"/>
</dbReference>
<feature type="compositionally biased region" description="Basic residues" evidence="3">
    <location>
        <begin position="1469"/>
        <end position="1484"/>
    </location>
</feature>
<evidence type="ECO:0000256" key="2">
    <source>
        <dbReference type="SAM" id="Coils"/>
    </source>
</evidence>
<feature type="region of interest" description="Disordered" evidence="3">
    <location>
        <begin position="948"/>
        <end position="972"/>
    </location>
</feature>
<name>A0A8J4FMN6_9CHLO</name>
<feature type="region of interest" description="Disordered" evidence="3">
    <location>
        <begin position="1286"/>
        <end position="1318"/>
    </location>
</feature>
<gene>
    <name evidence="4" type="ORF">Vretifemale_6644</name>
</gene>
<comment type="subcellular location">
    <subcellularLocation>
        <location evidence="1">Cytoplasm</location>
        <location evidence="1">Cytoskeleton</location>
        <location evidence="1">Cilium axoneme</location>
    </subcellularLocation>
</comment>
<dbReference type="SMART" id="SM00368">
    <property type="entry name" value="LRR_RI"/>
    <property type="match status" value="7"/>
</dbReference>
<dbReference type="PROSITE" id="PS50096">
    <property type="entry name" value="IQ"/>
    <property type="match status" value="1"/>
</dbReference>
<protein>
    <submittedName>
        <fullName evidence="4">Uncharacterized protein</fullName>
    </submittedName>
</protein>
<organism evidence="4 5">
    <name type="scientific">Volvox reticuliferus</name>
    <dbReference type="NCBI Taxonomy" id="1737510"/>
    <lineage>
        <taxon>Eukaryota</taxon>
        <taxon>Viridiplantae</taxon>
        <taxon>Chlorophyta</taxon>
        <taxon>core chlorophytes</taxon>
        <taxon>Chlorophyceae</taxon>
        <taxon>CS clade</taxon>
        <taxon>Chlamydomonadales</taxon>
        <taxon>Volvocaceae</taxon>
        <taxon>Volvox</taxon>
    </lineage>
</organism>
<accession>A0A8J4FMN6</accession>
<dbReference type="EMBL" id="BNCP01000010">
    <property type="protein sequence ID" value="GIL77088.1"/>
    <property type="molecule type" value="Genomic_DNA"/>
</dbReference>
<feature type="region of interest" description="Disordered" evidence="3">
    <location>
        <begin position="1415"/>
        <end position="1497"/>
    </location>
</feature>
<feature type="compositionally biased region" description="Pro residues" evidence="3">
    <location>
        <begin position="953"/>
        <end position="965"/>
    </location>
</feature>
<reference evidence="4" key="1">
    <citation type="journal article" date="2021" name="Proc. Natl. Acad. Sci. U.S.A.">
        <title>Three genomes in the algal genus Volvox reveal the fate of a haploid sex-determining region after a transition to homothallism.</title>
        <authorList>
            <person name="Yamamoto K."/>
            <person name="Hamaji T."/>
            <person name="Kawai-Toyooka H."/>
            <person name="Matsuzaki R."/>
            <person name="Takahashi F."/>
            <person name="Nishimura Y."/>
            <person name="Kawachi M."/>
            <person name="Noguchi H."/>
            <person name="Minakuchi Y."/>
            <person name="Umen J.G."/>
            <person name="Toyoda A."/>
            <person name="Nozaki H."/>
        </authorList>
    </citation>
    <scope>NUCLEOTIDE SEQUENCE</scope>
    <source>
        <strain evidence="4">NIES-3786</strain>
    </source>
</reference>
<feature type="compositionally biased region" description="Low complexity" evidence="3">
    <location>
        <begin position="1603"/>
        <end position="1622"/>
    </location>
</feature>
<feature type="region of interest" description="Disordered" evidence="3">
    <location>
        <begin position="236"/>
        <end position="268"/>
    </location>
</feature>
<dbReference type="InterPro" id="IPR000048">
    <property type="entry name" value="IQ_motif_EF-hand-BS"/>
</dbReference>
<evidence type="ECO:0000313" key="4">
    <source>
        <dbReference type="EMBL" id="GIL77088.1"/>
    </source>
</evidence>
<dbReference type="SUPFAM" id="SSF52047">
    <property type="entry name" value="RNI-like"/>
    <property type="match status" value="1"/>
</dbReference>
<dbReference type="OrthoDB" id="543841at2759"/>
<dbReference type="PANTHER" id="PTHR24114">
    <property type="entry name" value="LEUCINE RICH REPEAT FAMILY PROTEIN"/>
    <property type="match status" value="1"/>
</dbReference>
<dbReference type="InterPro" id="IPR032675">
    <property type="entry name" value="LRR_dom_sf"/>
</dbReference>
<evidence type="ECO:0000256" key="3">
    <source>
        <dbReference type="SAM" id="MobiDB-lite"/>
    </source>
</evidence>
<dbReference type="PANTHER" id="PTHR24114:SF2">
    <property type="entry name" value="F-BOX DOMAIN-CONTAINING PROTEIN-RELATED"/>
    <property type="match status" value="1"/>
</dbReference>
<dbReference type="InterPro" id="IPR052394">
    <property type="entry name" value="LRR-containing"/>
</dbReference>
<feature type="compositionally biased region" description="Low complexity" evidence="3">
    <location>
        <begin position="1241"/>
        <end position="1254"/>
    </location>
</feature>
<dbReference type="InterPro" id="IPR006553">
    <property type="entry name" value="Leu-rich_rpt_Cys-con_subtyp"/>
</dbReference>
<feature type="compositionally biased region" description="Low complexity" evidence="3">
    <location>
        <begin position="1287"/>
        <end position="1313"/>
    </location>
</feature>
<dbReference type="GO" id="GO:0005930">
    <property type="term" value="C:axoneme"/>
    <property type="evidence" value="ECO:0007669"/>
    <property type="project" value="UniProtKB-SubCell"/>
</dbReference>
<proteinExistence type="predicted"/>
<feature type="region of interest" description="Disordered" evidence="3">
    <location>
        <begin position="1583"/>
        <end position="1663"/>
    </location>
</feature>
<dbReference type="SMART" id="SM00015">
    <property type="entry name" value="IQ"/>
    <property type="match status" value="1"/>
</dbReference>
<dbReference type="InterPro" id="IPR001611">
    <property type="entry name" value="Leu-rich_rpt"/>
</dbReference>
<feature type="compositionally biased region" description="Basic residues" evidence="3">
    <location>
        <begin position="782"/>
        <end position="799"/>
    </location>
</feature>
<evidence type="ECO:0000313" key="5">
    <source>
        <dbReference type="Proteomes" id="UP000747110"/>
    </source>
</evidence>
<feature type="compositionally biased region" description="Low complexity" evidence="3">
    <location>
        <begin position="1639"/>
        <end position="1658"/>
    </location>
</feature>
<sequence>MAAAPALLASLEHRAALADSNPLRQLVSATIGKPGPLPAIVNSVSNTSANAIGGATAGAPDAAAAHADTDASVGGAAAAEAAATASAKRKMDILSWAGPMGGAEDSEEELEDEEDRMVTDQELGLLTLDQTLAQLPTTAAPALQTSDALVARLEYTVKRRAALAERRALREEEARRRAEEEAARYIEVPLGSEDPNDELAGPLRSGLRGAVLRMRRHGEAGRENMLQQSGFFWWPSSRHRQDQQSASAQGTPAREVATAPPEPSNDSASRHLRFLQRHALTLGVNGQPRFGSGASVTGDGTTSLPTPPPASAYHSMPYRSAPTHYAIPYYSLHLTNNRHGHYLNYLHELQKEASSTTNSMVAVAAGAGAGSGTRAGSGTSVWNASGSRSVSPNQERNRVAWNLQPSSQHTTQGRELPNTASGVDKSAAAVDLKYNNDEQRQKLEPVLDAWEVVSSGDTELAALGTFKEALQPASWRPPPADMKPFTPLEGEPIRITEQQVSRRLVQAAETGSCVLDLDFGPRLTLGDFGVVYATIKSLSTDAVKGIRAVSGVMTKSAVEGLTALVRARPSIEELELRGNPALGAPAMSRLAPLLHPSMRCRLRRLDLSGCPLGDAGFSSLAANLAENRHLQELLLSGCGLEDAALAVLYQSLALNGSIKLLDLSQNRFSETGMTVLCKDLEDNHSLTRLDLSHCSLPDAAMPALSRVVVLHPALTSLDLSHNCLGWKGCRALAEGLQPQPQPSDPLQATHHHHHDQDPHPHGTPHNQQHPFSFSFPQSRSPSPHHHHHHSHLHHHHYRGPPRPVLRELALDGNPLGQGGVLALMRLLQINSTLKKLSLSNVTLTALPGEPLELDSNHPNGHYSLDLADPEQRKAATTLLSLWHASGGSSWLSANLNNAPVHLPRAAAGCITPAGTGTWPDWVRPHLRWPEAMPNEGTLVVSVRNNASLEPSLLTPPPPPAPPPAPAAAETPLAGADPAAVAAPTAPVVVPPVTLSPALLSVLIQAIDCPAASEVWKTQLLMLATKVAYVTSEQAGRLLGHLRYRAERADAAATLLSATPDLHRAPWALRTYAKFGPDDIAELLQELSLAPLLPLRTRVVNGWDTCCSGHIRLDLAQQSHRLLAILLVQTAQRDSGAPAWATPQAAAPEEDLYGALTARLGDATSCMRDITFSGASLGHSVIYLSSANIPTRGIIDTHFVNVRPRTHVQYPGLGMGKERRQAPSILTGKPAGGSGTAPTSNSGGTPTASTIAAAAAGGGSGGSFPSPTGPAAAAAATAISTNSVGGEAAADSAGTRTSTASSRPTATTTTTTTAPQPPLPAVSAGVVAMESMRMAATALSSSVTLNAVVTKKNWWQPCVTAWEGVFMEALLRLGLSHSHPALAGWRHASNMWKGHYRSFSSRLHAEAHLRHRAYVSAARRRSTHAGDPTEGDAAGKAGKKGGGKKDGGKGGKKGKKSGDADNDDGGGGKAGKKSGGGKKGGKKGGKRGDADGAGGGPWGPGLDAATLRLLGTLEMRARQLAPLMTNLACGVSLSVYQVLHLLRLLPDFELRIKALVALWPAIWDRGNVVDLIVDLDHPVALPPAQHKVGGEGGPTSPIPTSTAGVQGPGSSSVNSQQQQQPVVENRRPTLTGGGGGISGAPGSSSIGSSSGAAPRPGSPNRTGQAESLVVKPKNFVPGPHTADELLLKVAAALGWRTLLLCWAYPGSLHGRTLHLHMGAIDQLQAVASICRFADRCYRLLRHQVVSGLACDGTAVDPEEAAELPGGVWQLILSRTVLCLDRPEYGTVSLQLDGITLDAQRAVAAVTIQAVWRGYLVRRAAYAAAVASGGSNRWLRCWQVVKHLRRLALMRTLAADLDISRAQSEMEKGYLRMLYGPNAA</sequence>
<feature type="region of interest" description="Disordered" evidence="3">
    <location>
        <begin position="368"/>
        <end position="422"/>
    </location>
</feature>
<dbReference type="Pfam" id="PF00612">
    <property type="entry name" value="IQ"/>
    <property type="match status" value="1"/>
</dbReference>
<evidence type="ECO:0000256" key="1">
    <source>
        <dbReference type="ARBA" id="ARBA00004430"/>
    </source>
</evidence>
<feature type="region of interest" description="Disordered" evidence="3">
    <location>
        <begin position="735"/>
        <end position="809"/>
    </location>
</feature>
<keyword evidence="5" id="KW-1185">Reference proteome</keyword>
<feature type="coiled-coil region" evidence="2">
    <location>
        <begin position="161"/>
        <end position="188"/>
    </location>
</feature>
<dbReference type="Pfam" id="PF13516">
    <property type="entry name" value="LRR_6"/>
    <property type="match status" value="3"/>
</dbReference>
<dbReference type="Proteomes" id="UP000747110">
    <property type="component" value="Unassembled WGS sequence"/>
</dbReference>
<feature type="compositionally biased region" description="Polar residues" evidence="3">
    <location>
        <begin position="403"/>
        <end position="421"/>
    </location>
</feature>
<feature type="region of interest" description="Disordered" evidence="3">
    <location>
        <begin position="1223"/>
        <end position="1270"/>
    </location>
</feature>
<comment type="caution">
    <text evidence="4">The sequence shown here is derived from an EMBL/GenBank/DDBJ whole genome shotgun (WGS) entry which is preliminary data.</text>
</comment>
<keyword evidence="2" id="KW-0175">Coiled coil</keyword>
<dbReference type="Gene3D" id="3.80.10.10">
    <property type="entry name" value="Ribonuclease Inhibitor"/>
    <property type="match status" value="2"/>
</dbReference>
<feature type="compositionally biased region" description="Low complexity" evidence="3">
    <location>
        <begin position="763"/>
        <end position="781"/>
    </location>
</feature>
<feature type="compositionally biased region" description="Polar residues" evidence="3">
    <location>
        <begin position="382"/>
        <end position="394"/>
    </location>
</feature>